<feature type="transmembrane region" description="Helical" evidence="6">
    <location>
        <begin position="71"/>
        <end position="91"/>
    </location>
</feature>
<dbReference type="InterPro" id="IPR001123">
    <property type="entry name" value="LeuE-type"/>
</dbReference>
<comment type="subcellular location">
    <subcellularLocation>
        <location evidence="1">Cell membrane</location>
        <topology evidence="1">Multi-pass membrane protein</topology>
    </subcellularLocation>
</comment>
<reference evidence="7 8" key="2">
    <citation type="submission" date="2018-05" db="EMBL/GenBank/DDBJ databases">
        <authorList>
            <person name="Lanie J.A."/>
            <person name="Ng W.-L."/>
            <person name="Kazmierczak K.M."/>
            <person name="Andrzejewski T.M."/>
            <person name="Davidsen T.M."/>
            <person name="Wayne K.J."/>
            <person name="Tettelin H."/>
            <person name="Glass J.I."/>
            <person name="Rusch D."/>
            <person name="Podicherti R."/>
            <person name="Tsui H.-C.T."/>
            <person name="Winkler M.E."/>
        </authorList>
    </citation>
    <scope>NUCLEOTIDE SEQUENCE [LARGE SCALE GENOMIC DNA]</scope>
    <source>
        <strain evidence="7 8">C305</strain>
    </source>
</reference>
<dbReference type="PIRSF" id="PIRSF006324">
    <property type="entry name" value="LeuE"/>
    <property type="match status" value="1"/>
</dbReference>
<keyword evidence="8" id="KW-1185">Reference proteome</keyword>
<evidence type="ECO:0000256" key="6">
    <source>
        <dbReference type="SAM" id="Phobius"/>
    </source>
</evidence>
<evidence type="ECO:0000313" key="7">
    <source>
        <dbReference type="EMBL" id="PWH86081.1"/>
    </source>
</evidence>
<dbReference type="PANTHER" id="PTHR30086:SF20">
    <property type="entry name" value="ARGININE EXPORTER PROTEIN ARGO-RELATED"/>
    <property type="match status" value="1"/>
</dbReference>
<dbReference type="Pfam" id="PF01810">
    <property type="entry name" value="LysE"/>
    <property type="match status" value="1"/>
</dbReference>
<dbReference type="EMBL" id="QFRJ01000003">
    <property type="protein sequence ID" value="PWH86081.1"/>
    <property type="molecule type" value="Genomic_DNA"/>
</dbReference>
<protein>
    <submittedName>
        <fullName evidence="7">LysE family translocator</fullName>
    </submittedName>
</protein>
<dbReference type="Proteomes" id="UP000245370">
    <property type="component" value="Unassembled WGS sequence"/>
</dbReference>
<comment type="caution">
    <text evidence="7">The sequence shown here is derived from an EMBL/GenBank/DDBJ whole genome shotgun (WGS) entry which is preliminary data.</text>
</comment>
<accession>A0A2U2XEF2</accession>
<dbReference type="AlphaFoldDB" id="A0A2U2XEF2"/>
<evidence type="ECO:0000256" key="5">
    <source>
        <dbReference type="ARBA" id="ARBA00023136"/>
    </source>
</evidence>
<keyword evidence="5 6" id="KW-0472">Membrane</keyword>
<evidence type="ECO:0000256" key="3">
    <source>
        <dbReference type="ARBA" id="ARBA00022692"/>
    </source>
</evidence>
<feature type="transmembrane region" description="Helical" evidence="6">
    <location>
        <begin position="149"/>
        <end position="174"/>
    </location>
</feature>
<evidence type="ECO:0000256" key="4">
    <source>
        <dbReference type="ARBA" id="ARBA00022989"/>
    </source>
</evidence>
<evidence type="ECO:0000256" key="1">
    <source>
        <dbReference type="ARBA" id="ARBA00004651"/>
    </source>
</evidence>
<feature type="transmembrane region" description="Helical" evidence="6">
    <location>
        <begin position="186"/>
        <end position="204"/>
    </location>
</feature>
<organism evidence="7 8">
    <name type="scientific">Brumimicrobium oceani</name>
    <dbReference type="NCBI Taxonomy" id="2100725"/>
    <lineage>
        <taxon>Bacteria</taxon>
        <taxon>Pseudomonadati</taxon>
        <taxon>Bacteroidota</taxon>
        <taxon>Flavobacteriia</taxon>
        <taxon>Flavobacteriales</taxon>
        <taxon>Crocinitomicaceae</taxon>
        <taxon>Brumimicrobium</taxon>
    </lineage>
</organism>
<proteinExistence type="predicted"/>
<sequence length="206" mass="22672">MGIDNYFAFILTGLFLVMTPGMDTLLVLNKSIVQGKKAGIFATLGISTGILFHTFLGAVGLSMLIANSPTAFSIIKYLGAAYIIYLGIMKFQEQKQEIKIGKEIKPKSQNDFLTGLLTNILNPKVAILFLALFPQFINPDHLDSPTPFILLGTTMTAIATTWFLSLSFFSNYFAQRFKNSNHSKLSLKKISGVVFIIMGLLVAFSN</sequence>
<dbReference type="PANTHER" id="PTHR30086">
    <property type="entry name" value="ARGININE EXPORTER PROTEIN ARGO"/>
    <property type="match status" value="1"/>
</dbReference>
<dbReference type="GO" id="GO:0015171">
    <property type="term" value="F:amino acid transmembrane transporter activity"/>
    <property type="evidence" value="ECO:0007669"/>
    <property type="project" value="TreeGrafter"/>
</dbReference>
<reference evidence="7 8" key="1">
    <citation type="submission" date="2018-05" db="EMBL/GenBank/DDBJ databases">
        <title>Brumimicrobium oceani sp. nov., isolated from coastal sediment.</title>
        <authorList>
            <person name="Kou Y."/>
        </authorList>
    </citation>
    <scope>NUCLEOTIDE SEQUENCE [LARGE SCALE GENOMIC DNA]</scope>
    <source>
        <strain evidence="7 8">C305</strain>
    </source>
</reference>
<dbReference type="OrthoDB" id="9784202at2"/>
<dbReference type="GO" id="GO:0005886">
    <property type="term" value="C:plasma membrane"/>
    <property type="evidence" value="ECO:0007669"/>
    <property type="project" value="UniProtKB-SubCell"/>
</dbReference>
<name>A0A2U2XEF2_9FLAO</name>
<dbReference type="RefSeq" id="WP_109358890.1">
    <property type="nucleotide sequence ID" value="NZ_QFRJ01000003.1"/>
</dbReference>
<feature type="transmembrane region" description="Helical" evidence="6">
    <location>
        <begin position="6"/>
        <end position="28"/>
    </location>
</feature>
<feature type="transmembrane region" description="Helical" evidence="6">
    <location>
        <begin position="112"/>
        <end position="137"/>
    </location>
</feature>
<feature type="transmembrane region" description="Helical" evidence="6">
    <location>
        <begin position="40"/>
        <end position="65"/>
    </location>
</feature>
<keyword evidence="3 6" id="KW-0812">Transmembrane</keyword>
<gene>
    <name evidence="7" type="ORF">DIT68_05865</name>
</gene>
<keyword evidence="4 6" id="KW-1133">Transmembrane helix</keyword>
<keyword evidence="2" id="KW-1003">Cell membrane</keyword>
<evidence type="ECO:0000256" key="2">
    <source>
        <dbReference type="ARBA" id="ARBA00022475"/>
    </source>
</evidence>
<evidence type="ECO:0000313" key="8">
    <source>
        <dbReference type="Proteomes" id="UP000245370"/>
    </source>
</evidence>